<evidence type="ECO:0000313" key="8">
    <source>
        <dbReference type="Ensembl" id="ENSMLUP00000010848.2"/>
    </source>
</evidence>
<dbReference type="Pfam" id="PF00413">
    <property type="entry name" value="Peptidase_M10"/>
    <property type="match status" value="1"/>
</dbReference>
<dbReference type="GeneTree" id="ENSGT00940000163719"/>
<dbReference type="OMA" id="HEAVSIW"/>
<comment type="cofactor">
    <cofactor evidence="5">
        <name>Zn(2+)</name>
        <dbReference type="ChEBI" id="CHEBI:29105"/>
    </cofactor>
    <text evidence="5">Binds 2 Zn(2+) ions per subunit.</text>
</comment>
<dbReference type="InterPro" id="IPR021190">
    <property type="entry name" value="Pept_M10A"/>
</dbReference>
<dbReference type="Proteomes" id="UP000001074">
    <property type="component" value="Unassembled WGS sequence"/>
</dbReference>
<proteinExistence type="predicted"/>
<dbReference type="GO" id="GO:0030198">
    <property type="term" value="P:extracellular matrix organization"/>
    <property type="evidence" value="ECO:0007669"/>
    <property type="project" value="TreeGrafter"/>
</dbReference>
<dbReference type="PRINTS" id="PR00138">
    <property type="entry name" value="MATRIXIN"/>
</dbReference>
<dbReference type="InterPro" id="IPR024079">
    <property type="entry name" value="MetalloPept_cat_dom_sf"/>
</dbReference>
<feature type="binding site" description="in inhibited form" evidence="5">
    <location>
        <position position="19"/>
    </location>
    <ligand>
        <name>Zn(2+)</name>
        <dbReference type="ChEBI" id="CHEBI:29105"/>
        <label>2</label>
        <note>catalytic</note>
    </ligand>
</feature>
<evidence type="ECO:0000313" key="9">
    <source>
        <dbReference type="Proteomes" id="UP000001074"/>
    </source>
</evidence>
<reference evidence="8 9" key="1">
    <citation type="journal article" date="2011" name="Nature">
        <title>A high-resolution map of human evolutionary constraint using 29 mammals.</title>
        <authorList>
            <person name="Lindblad-Toh K."/>
            <person name="Garber M."/>
            <person name="Zuk O."/>
            <person name="Lin M.F."/>
            <person name="Parker B.J."/>
            <person name="Washietl S."/>
            <person name="Kheradpour P."/>
            <person name="Ernst J."/>
            <person name="Jordan G."/>
            <person name="Mauceli E."/>
            <person name="Ward L.D."/>
            <person name="Lowe C.B."/>
            <person name="Holloway A.K."/>
            <person name="Clamp M."/>
            <person name="Gnerre S."/>
            <person name="Alfoldi J."/>
            <person name="Beal K."/>
            <person name="Chang J."/>
            <person name="Clawson H."/>
            <person name="Cuff J."/>
            <person name="Di Palma F."/>
            <person name="Fitzgerald S."/>
            <person name="Flicek P."/>
            <person name="Guttman M."/>
            <person name="Hubisz M.J."/>
            <person name="Jaffe D.B."/>
            <person name="Jungreis I."/>
            <person name="Kent W.J."/>
            <person name="Kostka D."/>
            <person name="Lara M."/>
            <person name="Martins A.L."/>
            <person name="Massingham T."/>
            <person name="Moltke I."/>
            <person name="Raney B.J."/>
            <person name="Rasmussen M.D."/>
            <person name="Robinson J."/>
            <person name="Stark A."/>
            <person name="Vilella A.J."/>
            <person name="Wen J."/>
            <person name="Xie X."/>
            <person name="Zody M.C."/>
            <person name="Baldwin J."/>
            <person name="Bloom T."/>
            <person name="Chin C.W."/>
            <person name="Heiman D."/>
            <person name="Nicol R."/>
            <person name="Nusbaum C."/>
            <person name="Young S."/>
            <person name="Wilkinson J."/>
            <person name="Worley K.C."/>
            <person name="Kovar C.L."/>
            <person name="Muzny D.M."/>
            <person name="Gibbs R.A."/>
            <person name="Cree A."/>
            <person name="Dihn H.H."/>
            <person name="Fowler G."/>
            <person name="Jhangiani S."/>
            <person name="Joshi V."/>
            <person name="Lee S."/>
            <person name="Lewis L.R."/>
            <person name="Nazareth L.V."/>
            <person name="Okwuonu G."/>
            <person name="Santibanez J."/>
            <person name="Warren W.C."/>
            <person name="Mardis E.R."/>
            <person name="Weinstock G.M."/>
            <person name="Wilson R.K."/>
            <person name="Delehaunty K."/>
            <person name="Dooling D."/>
            <person name="Fronik C."/>
            <person name="Fulton L."/>
            <person name="Fulton B."/>
            <person name="Graves T."/>
            <person name="Minx P."/>
            <person name="Sodergren E."/>
            <person name="Birney E."/>
            <person name="Margulies E.H."/>
            <person name="Herrero J."/>
            <person name="Green E.D."/>
            <person name="Haussler D."/>
            <person name="Siepel A."/>
            <person name="Goldman N."/>
            <person name="Pollard K.S."/>
            <person name="Pedersen J.S."/>
            <person name="Lander E.S."/>
            <person name="Kellis M."/>
        </authorList>
    </citation>
    <scope>NUCLEOTIDE SEQUENCE [LARGE SCALE GENOMIC DNA]</scope>
</reference>
<keyword evidence="4 5" id="KW-0862">Zinc</keyword>
<feature type="domain" description="Peptidase M10 metallopeptidase" evidence="7">
    <location>
        <begin position="35"/>
        <end position="91"/>
    </location>
</feature>
<keyword evidence="1" id="KW-0645">Protease</keyword>
<dbReference type="PANTHER" id="PTHR10201:SF76">
    <property type="entry name" value="MATRIX METALLOPROTEINASE-26"/>
    <property type="match status" value="1"/>
</dbReference>
<evidence type="ECO:0000256" key="1">
    <source>
        <dbReference type="ARBA" id="ARBA00022670"/>
    </source>
</evidence>
<reference evidence="8" key="3">
    <citation type="submission" date="2025-09" db="UniProtKB">
        <authorList>
            <consortium name="Ensembl"/>
        </authorList>
    </citation>
    <scope>IDENTIFICATION</scope>
</reference>
<name>G1PJC6_MYOLU</name>
<dbReference type="PANTHER" id="PTHR10201">
    <property type="entry name" value="MATRIX METALLOPROTEINASE"/>
    <property type="match status" value="1"/>
</dbReference>
<keyword evidence="2 5" id="KW-0479">Metal-binding</keyword>
<evidence type="ECO:0000256" key="5">
    <source>
        <dbReference type="PIRSR" id="PIRSR621190-2"/>
    </source>
</evidence>
<dbReference type="GO" id="GO:0004222">
    <property type="term" value="F:metalloendopeptidase activity"/>
    <property type="evidence" value="ECO:0007669"/>
    <property type="project" value="InterPro"/>
</dbReference>
<dbReference type="GO" id="GO:0006508">
    <property type="term" value="P:proteolysis"/>
    <property type="evidence" value="ECO:0007669"/>
    <property type="project" value="UniProtKB-KW"/>
</dbReference>
<dbReference type="Gene3D" id="3.40.390.10">
    <property type="entry name" value="Collagenase (Catalytic Domain)"/>
    <property type="match status" value="1"/>
</dbReference>
<dbReference type="AlphaFoldDB" id="G1PJC6"/>
<evidence type="ECO:0000256" key="6">
    <source>
        <dbReference type="PIRSR" id="PIRSR621190-5"/>
    </source>
</evidence>
<dbReference type="GO" id="GO:0005615">
    <property type="term" value="C:extracellular space"/>
    <property type="evidence" value="ECO:0007669"/>
    <property type="project" value="TreeGrafter"/>
</dbReference>
<keyword evidence="3" id="KW-0378">Hydrolase</keyword>
<accession>G1PJC6</accession>
<evidence type="ECO:0000256" key="3">
    <source>
        <dbReference type="ARBA" id="ARBA00022801"/>
    </source>
</evidence>
<organism evidence="8 9">
    <name type="scientific">Myotis lucifugus</name>
    <name type="common">Little brown bat</name>
    <dbReference type="NCBI Taxonomy" id="59463"/>
    <lineage>
        <taxon>Eukaryota</taxon>
        <taxon>Metazoa</taxon>
        <taxon>Chordata</taxon>
        <taxon>Craniata</taxon>
        <taxon>Vertebrata</taxon>
        <taxon>Euteleostomi</taxon>
        <taxon>Mammalia</taxon>
        <taxon>Eutheria</taxon>
        <taxon>Laurasiatheria</taxon>
        <taxon>Chiroptera</taxon>
        <taxon>Yangochiroptera</taxon>
        <taxon>Vespertilionidae</taxon>
        <taxon>Myotis</taxon>
    </lineage>
</organism>
<dbReference type="Ensembl" id="ENSMLUT00000011906.2">
    <property type="protein sequence ID" value="ENSMLUP00000010848.2"/>
    <property type="gene ID" value="ENSMLUG00000011907.2"/>
</dbReference>
<dbReference type="HOGENOM" id="CLU_015489_7_1_1"/>
<dbReference type="GO" id="GO:0008270">
    <property type="term" value="F:zinc ion binding"/>
    <property type="evidence" value="ECO:0007669"/>
    <property type="project" value="InterPro"/>
</dbReference>
<dbReference type="InParanoid" id="G1PJC6"/>
<evidence type="ECO:0000256" key="4">
    <source>
        <dbReference type="ARBA" id="ARBA00022833"/>
    </source>
</evidence>
<sequence>HKTDPQDEQMLAKLHHPRCGITDVANCSVSPENSKWNKHNLTYSIINYPKEVNPAIVNDIIHEAVSIWSNVTPLIFHQVKGQDADIKLSFWELG</sequence>
<evidence type="ECO:0000256" key="2">
    <source>
        <dbReference type="ARBA" id="ARBA00022723"/>
    </source>
</evidence>
<dbReference type="GO" id="GO:0031012">
    <property type="term" value="C:extracellular matrix"/>
    <property type="evidence" value="ECO:0007669"/>
    <property type="project" value="InterPro"/>
</dbReference>
<reference evidence="8" key="2">
    <citation type="submission" date="2025-08" db="UniProtKB">
        <authorList>
            <consortium name="Ensembl"/>
        </authorList>
    </citation>
    <scope>IDENTIFICATION</scope>
</reference>
<dbReference type="GO" id="GO:0030574">
    <property type="term" value="P:collagen catabolic process"/>
    <property type="evidence" value="ECO:0007669"/>
    <property type="project" value="TreeGrafter"/>
</dbReference>
<dbReference type="EMBL" id="AAPE02071979">
    <property type="status" value="NOT_ANNOTATED_CDS"/>
    <property type="molecule type" value="Genomic_DNA"/>
</dbReference>
<dbReference type="eggNOG" id="KOG1565">
    <property type="taxonomic scope" value="Eukaryota"/>
</dbReference>
<dbReference type="InterPro" id="IPR001818">
    <property type="entry name" value="Pept_M10_metallopeptidase"/>
</dbReference>
<dbReference type="STRING" id="59463.ENSMLUP00000010848"/>
<protein>
    <recommendedName>
        <fullName evidence="7">Peptidase M10 metallopeptidase domain-containing protein</fullName>
    </recommendedName>
</protein>
<feature type="binding site" evidence="5">
    <location>
        <position position="85"/>
    </location>
    <ligand>
        <name>Ca(2+)</name>
        <dbReference type="ChEBI" id="CHEBI:29108"/>
        <label>2</label>
    </ligand>
</feature>
<feature type="short sequence motif" description="Cysteine switch" evidence="6">
    <location>
        <begin position="17"/>
        <end position="24"/>
    </location>
</feature>
<keyword evidence="5" id="KW-0106">Calcium</keyword>
<keyword evidence="9" id="KW-1185">Reference proteome</keyword>
<evidence type="ECO:0000259" key="7">
    <source>
        <dbReference type="Pfam" id="PF00413"/>
    </source>
</evidence>
<dbReference type="SUPFAM" id="SSF55486">
    <property type="entry name" value="Metalloproteases ('zincins'), catalytic domain"/>
    <property type="match status" value="1"/>
</dbReference>
<comment type="cofactor">
    <cofactor evidence="5">
        <name>Ca(2+)</name>
        <dbReference type="ChEBI" id="CHEBI:29108"/>
    </cofactor>
    <text evidence="5">Can bind about 5 Ca(2+) ions per subunit.</text>
</comment>